<dbReference type="SUPFAM" id="SSF52096">
    <property type="entry name" value="ClpP/crotonase"/>
    <property type="match status" value="1"/>
</dbReference>
<dbReference type="SUPFAM" id="SSF53328">
    <property type="entry name" value="Formyltransferase"/>
    <property type="match status" value="1"/>
</dbReference>
<dbReference type="SUPFAM" id="SSF50486">
    <property type="entry name" value="FMT C-terminal domain-like"/>
    <property type="match status" value="1"/>
</dbReference>
<feature type="region of interest" description="Disordered" evidence="1">
    <location>
        <begin position="24"/>
        <end position="46"/>
    </location>
</feature>
<keyword evidence="4" id="KW-1185">Reference proteome</keyword>
<dbReference type="AlphaFoldDB" id="A0A6G9YLB4"/>
<dbReference type="EMBL" id="CP046172">
    <property type="protein sequence ID" value="QIS14059.1"/>
    <property type="molecule type" value="Genomic_DNA"/>
</dbReference>
<dbReference type="InterPro" id="IPR005793">
    <property type="entry name" value="Formyl_trans_C"/>
</dbReference>
<dbReference type="InterPro" id="IPR001753">
    <property type="entry name" value="Enoyl-CoA_hydra/iso"/>
</dbReference>
<dbReference type="InterPro" id="IPR036477">
    <property type="entry name" value="Formyl_transf_N_sf"/>
</dbReference>
<organism evidence="3 4">
    <name type="scientific">Nocardia arthritidis</name>
    <dbReference type="NCBI Taxonomy" id="228602"/>
    <lineage>
        <taxon>Bacteria</taxon>
        <taxon>Bacillati</taxon>
        <taxon>Actinomycetota</taxon>
        <taxon>Actinomycetes</taxon>
        <taxon>Mycobacteriales</taxon>
        <taxon>Nocardiaceae</taxon>
        <taxon>Nocardia</taxon>
    </lineage>
</organism>
<evidence type="ECO:0000313" key="4">
    <source>
        <dbReference type="Proteomes" id="UP000503540"/>
    </source>
</evidence>
<dbReference type="Gene3D" id="3.40.50.12230">
    <property type="match status" value="1"/>
</dbReference>
<dbReference type="Pfam" id="PF00378">
    <property type="entry name" value="ECH_1"/>
    <property type="match status" value="1"/>
</dbReference>
<dbReference type="Pfam" id="PF02911">
    <property type="entry name" value="Formyl_trans_C"/>
    <property type="match status" value="1"/>
</dbReference>
<evidence type="ECO:0000259" key="2">
    <source>
        <dbReference type="Pfam" id="PF02911"/>
    </source>
</evidence>
<proteinExistence type="predicted"/>
<dbReference type="CDD" id="cd06558">
    <property type="entry name" value="crotonase-like"/>
    <property type="match status" value="1"/>
</dbReference>
<protein>
    <recommendedName>
        <fullName evidence="2">Formyl transferase C-terminal domain-containing protein</fullName>
    </recommendedName>
</protein>
<feature type="region of interest" description="Disordered" evidence="1">
    <location>
        <begin position="95"/>
        <end position="120"/>
    </location>
</feature>
<evidence type="ECO:0000256" key="1">
    <source>
        <dbReference type="SAM" id="MobiDB-lite"/>
    </source>
</evidence>
<reference evidence="3 4" key="1">
    <citation type="journal article" date="2019" name="ACS Chem. Biol.">
        <title>Identification and Mobilization of a Cryptic Antibiotic Biosynthesis Gene Locus from a Human-Pathogenic Nocardia Isolate.</title>
        <authorList>
            <person name="Herisse M."/>
            <person name="Ishida K."/>
            <person name="Porter J.L."/>
            <person name="Howden B."/>
            <person name="Hertweck C."/>
            <person name="Stinear T.P."/>
            <person name="Pidot S.J."/>
        </authorList>
    </citation>
    <scope>NUCLEOTIDE SEQUENCE [LARGE SCALE GENOMIC DNA]</scope>
    <source>
        <strain evidence="3 4">AUSMDU00012717</strain>
    </source>
</reference>
<dbReference type="PANTHER" id="PTHR43388">
    <property type="entry name" value="HYDROGENASE MATURATION FACTOR HOXX"/>
    <property type="match status" value="1"/>
</dbReference>
<dbReference type="Proteomes" id="UP000503540">
    <property type="component" value="Chromosome"/>
</dbReference>
<dbReference type="GO" id="GO:0003824">
    <property type="term" value="F:catalytic activity"/>
    <property type="evidence" value="ECO:0007669"/>
    <property type="project" value="InterPro"/>
</dbReference>
<dbReference type="InterPro" id="IPR011034">
    <property type="entry name" value="Formyl_transferase-like_C_sf"/>
</dbReference>
<dbReference type="InterPro" id="IPR029045">
    <property type="entry name" value="ClpP/crotonase-like_dom_sf"/>
</dbReference>
<evidence type="ECO:0000313" key="3">
    <source>
        <dbReference type="EMBL" id="QIS14059.1"/>
    </source>
</evidence>
<dbReference type="InterPro" id="IPR047180">
    <property type="entry name" value="HoxX-like"/>
</dbReference>
<dbReference type="Gene3D" id="3.90.226.10">
    <property type="entry name" value="2-enoyl-CoA Hydratase, Chain A, domain 1"/>
    <property type="match status" value="1"/>
</dbReference>
<dbReference type="PANTHER" id="PTHR43388:SF1">
    <property type="entry name" value="HYDROGENASE MATURATION FACTOR HOXX"/>
    <property type="match status" value="1"/>
</dbReference>
<dbReference type="KEGG" id="nah:F5544_31085"/>
<gene>
    <name evidence="3" type="ORF">F5544_31085</name>
</gene>
<accession>A0A6G9YLB4</accession>
<feature type="domain" description="Formyl transferase C-terminal" evidence="2">
    <location>
        <begin position="314"/>
        <end position="397"/>
    </location>
</feature>
<sequence>MHGTAGSGQRGSLPVRIGTQPLHATKGVPEAGRPHTSSPPVPVAGTMLPNARLSAAAHERGRSNLDFGAAAEVVEQIASNHSAIARSIAAEPDTNPWCGYSRPPRPPFPGSSPGQSGDGRHLIRNLFRRIAGGEVAMHQNILLLSDAENGLTKRIALALRRAGHSVRTAVVNDGTDMHAAVRESVPDLILCPYLTKRIPQAIYDRIPTVVIHPGPVGDRGGSSLDWAISRAESIGGVTALGAVAELDAGPIWAWRTFTLPEARKSDIYNSVVADAAVECALETAGKVGDPAFRPIDQAVAYRPVAHATARPLMRQRDRAFTWWDGAETILRRIRAADGSPGVLSVIADRAAYLFDAHPGRAGLSGAEPGQLLGRRHHAVEIACGAGESIWIGHIRVELENGFSDKAPATAALARAGIPLSTVPVRAALQDSSCPDVTYHRDGPVGTITFTAYNGAMTTGLCHRLAAAIRAAARQHTRVLVLRGQTGSPFSNGLHLGAIELDKRPAWEAWRNLRAINTVCREILMCRSQLTIGAFSGSAGAGGVMLPLGADVVVAIDRAVFDPHYATMGLTGSELHTYTLPRRVGAATARRLLIACEPIDAMAAHEIGLIDQIGPAAGFDGWLAEFAREYAEPGRWDTTMRRKRVRLSRDFARVPLDAYEIQELATMAQCVFDDRYDFARRRQSFLDKTAYSGSRADIAQSGA</sequence>
<name>A0A6G9YLB4_9NOCA</name>